<keyword evidence="2" id="KW-1185">Reference proteome</keyword>
<protein>
    <submittedName>
        <fullName evidence="1">Uncharacterized protein</fullName>
    </submittedName>
</protein>
<dbReference type="AlphaFoldDB" id="A0ABD0LF20"/>
<sequence>MCAEPTVQKIDTWSHLQKLGIVNYMDLLKGAATAKVADKRHRLWELICVSGDLPALHAAPDVPPPTPPQQDQDGLQAKNWKIQKSPQLILLPASPGVSSLPSQAKLRKDMNTDAASIFCDGLQLQPASSNCRMSLLSRPVHYLNKSYPSFYKIPQ</sequence>
<accession>A0ABD0LF20</accession>
<dbReference type="EMBL" id="JACVVK020000054">
    <property type="protein sequence ID" value="KAK7498008.1"/>
    <property type="molecule type" value="Genomic_DNA"/>
</dbReference>
<proteinExistence type="predicted"/>
<evidence type="ECO:0000313" key="2">
    <source>
        <dbReference type="Proteomes" id="UP001519460"/>
    </source>
</evidence>
<gene>
    <name evidence="1" type="ORF">BaRGS_00010879</name>
</gene>
<organism evidence="1 2">
    <name type="scientific">Batillaria attramentaria</name>
    <dbReference type="NCBI Taxonomy" id="370345"/>
    <lineage>
        <taxon>Eukaryota</taxon>
        <taxon>Metazoa</taxon>
        <taxon>Spiralia</taxon>
        <taxon>Lophotrochozoa</taxon>
        <taxon>Mollusca</taxon>
        <taxon>Gastropoda</taxon>
        <taxon>Caenogastropoda</taxon>
        <taxon>Sorbeoconcha</taxon>
        <taxon>Cerithioidea</taxon>
        <taxon>Batillariidae</taxon>
        <taxon>Batillaria</taxon>
    </lineage>
</organism>
<comment type="caution">
    <text evidence="1">The sequence shown here is derived from an EMBL/GenBank/DDBJ whole genome shotgun (WGS) entry which is preliminary data.</text>
</comment>
<dbReference type="Proteomes" id="UP001519460">
    <property type="component" value="Unassembled WGS sequence"/>
</dbReference>
<name>A0ABD0LF20_9CAEN</name>
<evidence type="ECO:0000313" key="1">
    <source>
        <dbReference type="EMBL" id="KAK7498008.1"/>
    </source>
</evidence>
<reference evidence="1 2" key="1">
    <citation type="journal article" date="2023" name="Sci. Data">
        <title>Genome assembly of the Korean intertidal mud-creeper Batillaria attramentaria.</title>
        <authorList>
            <person name="Patra A.K."/>
            <person name="Ho P.T."/>
            <person name="Jun S."/>
            <person name="Lee S.J."/>
            <person name="Kim Y."/>
            <person name="Won Y.J."/>
        </authorList>
    </citation>
    <scope>NUCLEOTIDE SEQUENCE [LARGE SCALE GENOMIC DNA]</scope>
    <source>
        <strain evidence="1">Wonlab-2016</strain>
    </source>
</reference>